<dbReference type="Proteomes" id="UP000658225">
    <property type="component" value="Unassembled WGS sequence"/>
</dbReference>
<proteinExistence type="predicted"/>
<dbReference type="AlphaFoldDB" id="A0A927MJZ9"/>
<feature type="transmembrane region" description="Helical" evidence="1">
    <location>
        <begin position="177"/>
        <end position="201"/>
    </location>
</feature>
<sequence length="267" mass="30971">MNEDQRLTRLEKEWQNRFDCFTTPQPSTRQSFDLLNKIKEDHAVKPLDMREELENQQQIQSARSRFFHLFLSQWNYYGSHSWLYTGILMLFLSLTIGGNTENVINAYIEWVRWGTLVVIFGIAYAFRTKDEGNCIIETLSYYPLHYQLFARFIIVMGVQVLITIPLSFYVFASVSAIMLLFSSLLVMFFFGVVGFISTFWFGQNIGLIITLTVWLLQLLGKGKGGIFYLFQVPTSHTFVYMHGMVFILSLLLASSALLKVRMRRVAA</sequence>
<organism evidence="2 3">
    <name type="scientific">Sporosarcina limicola</name>
    <dbReference type="NCBI Taxonomy" id="34101"/>
    <lineage>
        <taxon>Bacteria</taxon>
        <taxon>Bacillati</taxon>
        <taxon>Bacillota</taxon>
        <taxon>Bacilli</taxon>
        <taxon>Bacillales</taxon>
        <taxon>Caryophanaceae</taxon>
        <taxon>Sporosarcina</taxon>
    </lineage>
</organism>
<keyword evidence="3" id="KW-1185">Reference proteome</keyword>
<feature type="transmembrane region" description="Helical" evidence="1">
    <location>
        <begin position="148"/>
        <end position="171"/>
    </location>
</feature>
<keyword evidence="1" id="KW-1133">Transmembrane helix</keyword>
<feature type="transmembrane region" description="Helical" evidence="1">
    <location>
        <begin position="110"/>
        <end position="127"/>
    </location>
</feature>
<accession>A0A927MJZ9</accession>
<gene>
    <name evidence="2" type="ORF">H4683_003236</name>
</gene>
<dbReference type="EMBL" id="JADBEL010000021">
    <property type="protein sequence ID" value="MBE1556115.1"/>
    <property type="molecule type" value="Genomic_DNA"/>
</dbReference>
<comment type="caution">
    <text evidence="2">The sequence shown here is derived from an EMBL/GenBank/DDBJ whole genome shotgun (WGS) entry which is preliminary data.</text>
</comment>
<evidence type="ECO:0000313" key="3">
    <source>
        <dbReference type="Proteomes" id="UP000658225"/>
    </source>
</evidence>
<evidence type="ECO:0000256" key="1">
    <source>
        <dbReference type="SAM" id="Phobius"/>
    </source>
</evidence>
<keyword evidence="1" id="KW-0472">Membrane</keyword>
<reference evidence="2" key="1">
    <citation type="submission" date="2020-10" db="EMBL/GenBank/DDBJ databases">
        <title>Genomic Encyclopedia of Type Strains, Phase IV (KMG-IV): sequencing the most valuable type-strain genomes for metagenomic binning, comparative biology and taxonomic classification.</title>
        <authorList>
            <person name="Goeker M."/>
        </authorList>
    </citation>
    <scope>NUCLEOTIDE SEQUENCE</scope>
    <source>
        <strain evidence="2">DSM 13886</strain>
    </source>
</reference>
<keyword evidence="1" id="KW-0812">Transmembrane</keyword>
<dbReference type="RefSeq" id="WP_192599787.1">
    <property type="nucleotide sequence ID" value="NZ_JADBEL010000021.1"/>
</dbReference>
<name>A0A927MJZ9_9BACL</name>
<feature type="transmembrane region" description="Helical" evidence="1">
    <location>
        <begin position="81"/>
        <end position="98"/>
    </location>
</feature>
<evidence type="ECO:0000313" key="2">
    <source>
        <dbReference type="EMBL" id="MBE1556115.1"/>
    </source>
</evidence>
<protein>
    <submittedName>
        <fullName evidence="2">Uncharacterized protein</fullName>
    </submittedName>
</protein>
<feature type="transmembrane region" description="Helical" evidence="1">
    <location>
        <begin position="237"/>
        <end position="258"/>
    </location>
</feature>